<evidence type="ECO:0000259" key="1">
    <source>
        <dbReference type="Pfam" id="PF02836"/>
    </source>
</evidence>
<dbReference type="GO" id="GO:0005975">
    <property type="term" value="P:carbohydrate metabolic process"/>
    <property type="evidence" value="ECO:0007669"/>
    <property type="project" value="InterPro"/>
</dbReference>
<dbReference type="PANTHER" id="PTHR42732:SF1">
    <property type="entry name" value="BETA-MANNOSIDASE"/>
    <property type="match status" value="1"/>
</dbReference>
<dbReference type="Proteomes" id="UP000321080">
    <property type="component" value="Unassembled WGS sequence"/>
</dbReference>
<dbReference type="InterPro" id="IPR006103">
    <property type="entry name" value="Glyco_hydro_2_cat"/>
</dbReference>
<evidence type="ECO:0000313" key="3">
    <source>
        <dbReference type="Proteomes" id="UP000321080"/>
    </source>
</evidence>
<feature type="domain" description="Glycoside hydrolase family 2 catalytic" evidence="1">
    <location>
        <begin position="28"/>
        <end position="81"/>
    </location>
</feature>
<sequence>MHILNKLILALFTVTVFSCNETTNNEVVSVAERQILVNNKPYIIKGICYHPVAKGQEKRSFETLEQDLALMLEAGINTIRVYAPIDDKTVLDKIHKAKIKVVIGFGYDQGGVFDIKAGTFIDYVNKYKTHPAILMWELGNEYNYHPQWFDGDIKNWYNAMNNAAAIIHENDTNHPVTTAHGDLPDNLALSLSPNIDVWGINIYRWDKPGSIYSQWEKASLKPMYFSEAGGDSYMTIEKDGFAQGVNEDAQASANKNILVSVFDHTDICSGVTMFSFTDGWWKAGNPNQQDVGGWAPNSSGVPYDGSPNEEYWGIVDIDRNKKKTFEVIKNQYLKN</sequence>
<name>A0A5C7GHD3_9FLAO</name>
<evidence type="ECO:0000313" key="2">
    <source>
        <dbReference type="EMBL" id="TXG36997.1"/>
    </source>
</evidence>
<accession>A0A5C7GHD3</accession>
<comment type="caution">
    <text evidence="2">The sequence shown here is derived from an EMBL/GenBank/DDBJ whole genome shotgun (WGS) entry which is preliminary data.</text>
</comment>
<dbReference type="PANTHER" id="PTHR42732">
    <property type="entry name" value="BETA-GALACTOSIDASE"/>
    <property type="match status" value="1"/>
</dbReference>
<dbReference type="RefSeq" id="WP_147768087.1">
    <property type="nucleotide sequence ID" value="NZ_VRKQ01000010.1"/>
</dbReference>
<organism evidence="2 3">
    <name type="scientific">Seonamhaeicola maritimus</name>
    <dbReference type="NCBI Taxonomy" id="2591822"/>
    <lineage>
        <taxon>Bacteria</taxon>
        <taxon>Pseudomonadati</taxon>
        <taxon>Bacteroidota</taxon>
        <taxon>Flavobacteriia</taxon>
        <taxon>Flavobacteriales</taxon>
        <taxon>Flavobacteriaceae</taxon>
    </lineage>
</organism>
<reference evidence="2 3" key="1">
    <citation type="submission" date="2019-08" db="EMBL/GenBank/DDBJ databases">
        <title>Seonamhaeicola sediminis sp. nov., isolated from marine sediment.</title>
        <authorList>
            <person name="Cao W.R."/>
        </authorList>
    </citation>
    <scope>NUCLEOTIDE SEQUENCE [LARGE SCALE GENOMIC DNA]</scope>
    <source>
        <strain evidence="2 3">1505</strain>
    </source>
</reference>
<dbReference type="Pfam" id="PF02836">
    <property type="entry name" value="Glyco_hydro_2_C"/>
    <property type="match status" value="1"/>
</dbReference>
<proteinExistence type="predicted"/>
<dbReference type="InterPro" id="IPR051913">
    <property type="entry name" value="GH2_Domain-Containing"/>
</dbReference>
<dbReference type="EMBL" id="VRKQ01000010">
    <property type="protein sequence ID" value="TXG36997.1"/>
    <property type="molecule type" value="Genomic_DNA"/>
</dbReference>
<dbReference type="InterPro" id="IPR017853">
    <property type="entry name" value="GH"/>
</dbReference>
<protein>
    <recommendedName>
        <fullName evidence="1">Glycoside hydrolase family 2 catalytic domain-containing protein</fullName>
    </recommendedName>
</protein>
<gene>
    <name evidence="2" type="ORF">FUA22_10530</name>
</gene>
<keyword evidence="3" id="KW-1185">Reference proteome</keyword>
<dbReference type="GO" id="GO:0004553">
    <property type="term" value="F:hydrolase activity, hydrolyzing O-glycosyl compounds"/>
    <property type="evidence" value="ECO:0007669"/>
    <property type="project" value="InterPro"/>
</dbReference>
<dbReference type="OrthoDB" id="1205943at2"/>
<dbReference type="PROSITE" id="PS51257">
    <property type="entry name" value="PROKAR_LIPOPROTEIN"/>
    <property type="match status" value="1"/>
</dbReference>
<dbReference type="Gene3D" id="3.20.20.80">
    <property type="entry name" value="Glycosidases"/>
    <property type="match status" value="1"/>
</dbReference>
<dbReference type="SUPFAM" id="SSF51445">
    <property type="entry name" value="(Trans)glycosidases"/>
    <property type="match status" value="1"/>
</dbReference>
<dbReference type="AlphaFoldDB" id="A0A5C7GHD3"/>